<reference evidence="2" key="1">
    <citation type="journal article" date="2021" name="Antonie Van Leeuwenhoek">
        <title>Draft genome and description of Waterburya agarophytonicola gen. nov. sp. nov. (Pleurocapsales, Cyanobacteria): a seaweed symbiont.</title>
        <authorList>
            <person name="Bonthond G."/>
            <person name="Shalygin S."/>
            <person name="Bayer T."/>
            <person name="Weinberger F."/>
        </authorList>
    </citation>
    <scope>NUCLEOTIDE SEQUENCE</scope>
    <source>
        <strain evidence="2">KI4</strain>
    </source>
</reference>
<protein>
    <submittedName>
        <fullName evidence="2">Uncharacterized protein</fullName>
    </submittedName>
</protein>
<evidence type="ECO:0000313" key="3">
    <source>
        <dbReference type="Proteomes" id="UP000729733"/>
    </source>
</evidence>
<comment type="caution">
    <text evidence="2">The sequence shown here is derived from an EMBL/GenBank/DDBJ whole genome shotgun (WGS) entry which is preliminary data.</text>
</comment>
<dbReference type="AlphaFoldDB" id="A0A964BUX3"/>
<keyword evidence="1" id="KW-0812">Transmembrane</keyword>
<keyword evidence="1" id="KW-1133">Transmembrane helix</keyword>
<feature type="transmembrane region" description="Helical" evidence="1">
    <location>
        <begin position="89"/>
        <end position="106"/>
    </location>
</feature>
<evidence type="ECO:0000256" key="1">
    <source>
        <dbReference type="SAM" id="Phobius"/>
    </source>
</evidence>
<feature type="transmembrane region" description="Helical" evidence="1">
    <location>
        <begin position="304"/>
        <end position="325"/>
    </location>
</feature>
<name>A0A964BUX3_9CYAN</name>
<feature type="transmembrane region" description="Helical" evidence="1">
    <location>
        <begin position="12"/>
        <end position="30"/>
    </location>
</feature>
<accession>A0A964BUX3</accession>
<sequence length="507" mass="57736">MRNNNRQVLEIILNSIAIIVAVSIFLKAIIDIDTNYDVGWYHLPFAARIWGIVPKSSYISENLIEHRYDGFPLLAHFFQGLLWKITGRIQATNLVGYFSLIAYFALLRKYFQVPLYLSVIAIFTIPAVLTHAAGSFVDLPGNVAVSALMMMVYSLFRQSQLPNKQELIIIILSATAGVNTKPQLQPLVFLIYWVVAIRLVWLYFKDTQNKPKLGLTILGAIIASVLIFATPIKNVALYGNPFYPIKIEVAGIVLNHKLTPDTYSEGHRPQKWLRSILEINTPEWTTDQWNGGDETLLDRAGGFFGAYVVFNFLLLAILTIVEQLQNRQLASNKSRKAIAALITVLLMSLVPANFPQSHELRYFMFWMIVLVSLNLYLVSSWHQTAIKWIRPNYLGVVCLLFLVTVCIKIDNYYLRPVFNSLEPYLKDTVKTELLEQMIPNDRICLIARHAISDPTSVPFAQIHNVFYYSSYFHPEIKYPYSIKAAVDPRDCGTLKVIPPNAQDFIEP</sequence>
<evidence type="ECO:0000313" key="2">
    <source>
        <dbReference type="EMBL" id="MCC0178928.1"/>
    </source>
</evidence>
<dbReference type="EMBL" id="JADWDC010000059">
    <property type="protein sequence ID" value="MCC0178928.1"/>
    <property type="molecule type" value="Genomic_DNA"/>
</dbReference>
<keyword evidence="3" id="KW-1185">Reference proteome</keyword>
<feature type="transmembrane region" description="Helical" evidence="1">
    <location>
        <begin position="360"/>
        <end position="381"/>
    </location>
</feature>
<feature type="transmembrane region" description="Helical" evidence="1">
    <location>
        <begin position="213"/>
        <end position="232"/>
    </location>
</feature>
<feature type="transmembrane region" description="Helical" evidence="1">
    <location>
        <begin position="113"/>
        <end position="133"/>
    </location>
</feature>
<feature type="transmembrane region" description="Helical" evidence="1">
    <location>
        <begin position="186"/>
        <end position="204"/>
    </location>
</feature>
<feature type="transmembrane region" description="Helical" evidence="1">
    <location>
        <begin position="337"/>
        <end position="354"/>
    </location>
</feature>
<dbReference type="Proteomes" id="UP000729733">
    <property type="component" value="Unassembled WGS sequence"/>
</dbReference>
<gene>
    <name evidence="2" type="ORF">I4641_18330</name>
</gene>
<proteinExistence type="predicted"/>
<organism evidence="2 3">
    <name type="scientific">Waterburya agarophytonicola KI4</name>
    <dbReference type="NCBI Taxonomy" id="2874699"/>
    <lineage>
        <taxon>Bacteria</taxon>
        <taxon>Bacillati</taxon>
        <taxon>Cyanobacteriota</taxon>
        <taxon>Cyanophyceae</taxon>
        <taxon>Pleurocapsales</taxon>
        <taxon>Hyellaceae</taxon>
        <taxon>Waterburya</taxon>
        <taxon>Waterburya agarophytonicola</taxon>
    </lineage>
</organism>
<feature type="transmembrane region" description="Helical" evidence="1">
    <location>
        <begin position="393"/>
        <end position="414"/>
    </location>
</feature>
<keyword evidence="1" id="KW-0472">Membrane</keyword>